<gene>
    <name evidence="1" type="ORF">PBRASI_LOCUS10678</name>
</gene>
<reference evidence="1" key="1">
    <citation type="submission" date="2021-06" db="EMBL/GenBank/DDBJ databases">
        <authorList>
            <person name="Kallberg Y."/>
            <person name="Tangrot J."/>
            <person name="Rosling A."/>
        </authorList>
    </citation>
    <scope>NUCLEOTIDE SEQUENCE</scope>
    <source>
        <strain evidence="1">BR232B</strain>
    </source>
</reference>
<dbReference type="Proteomes" id="UP000789739">
    <property type="component" value="Unassembled WGS sequence"/>
</dbReference>
<name>A0A9N9E018_9GLOM</name>
<keyword evidence="2" id="KW-1185">Reference proteome</keyword>
<evidence type="ECO:0000313" key="2">
    <source>
        <dbReference type="Proteomes" id="UP000789739"/>
    </source>
</evidence>
<organism evidence="1 2">
    <name type="scientific">Paraglomus brasilianum</name>
    <dbReference type="NCBI Taxonomy" id="144538"/>
    <lineage>
        <taxon>Eukaryota</taxon>
        <taxon>Fungi</taxon>
        <taxon>Fungi incertae sedis</taxon>
        <taxon>Mucoromycota</taxon>
        <taxon>Glomeromycotina</taxon>
        <taxon>Glomeromycetes</taxon>
        <taxon>Paraglomerales</taxon>
        <taxon>Paraglomeraceae</taxon>
        <taxon>Paraglomus</taxon>
    </lineage>
</organism>
<dbReference type="AlphaFoldDB" id="A0A9N9E018"/>
<accession>A0A9N9E018</accession>
<dbReference type="OrthoDB" id="2438782at2759"/>
<proteinExistence type="predicted"/>
<evidence type="ECO:0000313" key="1">
    <source>
        <dbReference type="EMBL" id="CAG8658949.1"/>
    </source>
</evidence>
<protein>
    <submittedName>
        <fullName evidence="1">9128_t:CDS:1</fullName>
    </submittedName>
</protein>
<sequence>MNQNDNSKINVGFPLSPENRKKYQEGVDYKIEDKGGGFKKYIILSEKLLADFRRFNRGQDLGNNNIVTEQSGKVLSENPEKLVRQIKEEIEKHRQKFIAENNPPNFQKTYIPLFDANDPKDLHN</sequence>
<comment type="caution">
    <text evidence="1">The sequence shown here is derived from an EMBL/GenBank/DDBJ whole genome shotgun (WGS) entry which is preliminary data.</text>
</comment>
<dbReference type="EMBL" id="CAJVPI010003481">
    <property type="protein sequence ID" value="CAG8658949.1"/>
    <property type="molecule type" value="Genomic_DNA"/>
</dbReference>